<reference evidence="10 11" key="1">
    <citation type="submission" date="2024-01" db="EMBL/GenBank/DDBJ databases">
        <title>Complete Genome Sequence of Alkalicoccus halolimnae BZ-SZ-XJ29T, a Moderately Halophilic Bacterium Isolated from a Salt Lake.</title>
        <authorList>
            <person name="Zhao B."/>
        </authorList>
    </citation>
    <scope>NUCLEOTIDE SEQUENCE [LARGE SCALE GENOMIC DNA]</scope>
    <source>
        <strain evidence="10 11">BZ-SZ-XJ29</strain>
    </source>
</reference>
<feature type="transmembrane region" description="Helical" evidence="8">
    <location>
        <begin position="12"/>
        <end position="33"/>
    </location>
</feature>
<dbReference type="InterPro" id="IPR012338">
    <property type="entry name" value="Beta-lactam/transpept-like"/>
</dbReference>
<feature type="region of interest" description="Disordered" evidence="7">
    <location>
        <begin position="705"/>
        <end position="727"/>
    </location>
</feature>
<name>A0A5C7FM31_9BACI</name>
<keyword evidence="8" id="KW-1133">Transmembrane helix</keyword>
<evidence type="ECO:0000313" key="10">
    <source>
        <dbReference type="EMBL" id="WWD78717.1"/>
    </source>
</evidence>
<dbReference type="GO" id="GO:0009252">
    <property type="term" value="P:peptidoglycan biosynthetic process"/>
    <property type="evidence" value="ECO:0007669"/>
    <property type="project" value="UniProtKB-UniPathway"/>
</dbReference>
<evidence type="ECO:0000259" key="9">
    <source>
        <dbReference type="PROSITE" id="PS51178"/>
    </source>
</evidence>
<evidence type="ECO:0000256" key="6">
    <source>
        <dbReference type="ARBA" id="ARBA00034000"/>
    </source>
</evidence>
<sequence length="727" mass="80617">MELKKNRKITRRAVAMVIIFGFAIMIMFSRFIYIQASKEVQDVNLAELLETRWTETIPIHGERGNIVDRNGETLAEEIPSYSIVAILDDRYESHVSEPKETADALASVLGGSADYYESQFLKDSVQVELGATAKNLSYETRENIEALELPGITFREDPRRYYPNQTFASHIIGYTERDMSEARMGLESSLNNYLQGESGYIEYQQDGRGRPLSQAQEIISSPDHGDDVVLTLDSRIQMAMEQTMDQVDEMYEPEKMMAIAAHAETGEILAMSNRPSFNPNEYENVENYTNYNISSRFEPGSTMKMFTLAAAIEEGVYDGEDTFESGRYQVTDRTIRDHNNGEGWGEITFNEGVQRSSNVAFSKIAIEILGPEKLYEYIDSFGFRTPTGIDLPNEVSGGQIAESYTIDAATTAFGQATSISPMQQVHAALAVANDGKMMKPYVVSEIVDGTTGEVVTKNEPESTGEPISAETAKEVRDILETVVSEEEGTGGIYGIEGYDIAGKTGTAQIPREDGGGYISGHGENIYSFIGMAPADDPQVVVYVAVERPDLEETEYGNRPVSMVFRQVMEQSMQYLNIAPHEEESTETVELGEDFVTPDFSGENREKVLDSLEEEGMEPVIIGEGRVIRAQSYEEGTLLAPEEKIILQASGEAYMPEIDGWSLRNVQQLASLIGAEVDYSGSGFAVAQEPLPGTPVDEIDNIKIELGDPEEESQEEQEDQEETLQLPE</sequence>
<dbReference type="EC" id="3.4.16.4" evidence="4"/>
<evidence type="ECO:0000313" key="11">
    <source>
        <dbReference type="Proteomes" id="UP000321816"/>
    </source>
</evidence>
<evidence type="ECO:0000256" key="3">
    <source>
        <dbReference type="ARBA" id="ARBA00007171"/>
    </source>
</evidence>
<evidence type="ECO:0000256" key="8">
    <source>
        <dbReference type="SAM" id="Phobius"/>
    </source>
</evidence>
<dbReference type="SUPFAM" id="SSF54184">
    <property type="entry name" value="Penicillin-binding protein 2x (pbp-2x), c-terminal domain"/>
    <property type="match status" value="2"/>
</dbReference>
<dbReference type="InterPro" id="IPR036138">
    <property type="entry name" value="PBP_dimer_sf"/>
</dbReference>
<dbReference type="CDD" id="cd06575">
    <property type="entry name" value="PASTA_Pbp2x-like_2"/>
    <property type="match status" value="1"/>
</dbReference>
<dbReference type="InterPro" id="IPR050515">
    <property type="entry name" value="Beta-lactam/transpept"/>
</dbReference>
<evidence type="ECO:0000256" key="5">
    <source>
        <dbReference type="ARBA" id="ARBA00023136"/>
    </source>
</evidence>
<proteinExistence type="inferred from homology"/>
<dbReference type="GO" id="GO:0008658">
    <property type="term" value="F:penicillin binding"/>
    <property type="evidence" value="ECO:0007669"/>
    <property type="project" value="InterPro"/>
</dbReference>
<feature type="compositionally biased region" description="Acidic residues" evidence="7">
    <location>
        <begin position="706"/>
        <end position="721"/>
    </location>
</feature>
<organism evidence="10 11">
    <name type="scientific">Alkalicoccus halolimnae</name>
    <dbReference type="NCBI Taxonomy" id="1667239"/>
    <lineage>
        <taxon>Bacteria</taxon>
        <taxon>Bacillati</taxon>
        <taxon>Bacillota</taxon>
        <taxon>Bacilli</taxon>
        <taxon>Bacillales</taxon>
        <taxon>Bacillaceae</taxon>
        <taxon>Alkalicoccus</taxon>
    </lineage>
</organism>
<evidence type="ECO:0000256" key="2">
    <source>
        <dbReference type="ARBA" id="ARBA00004752"/>
    </source>
</evidence>
<dbReference type="PANTHER" id="PTHR30627:SF26">
    <property type="entry name" value="PENICILLIN-BINDING PROTEIN 2B"/>
    <property type="match status" value="1"/>
</dbReference>
<keyword evidence="8" id="KW-0812">Transmembrane</keyword>
<protein>
    <recommendedName>
        <fullName evidence="4">serine-type D-Ala-D-Ala carboxypeptidase</fullName>
        <ecNumber evidence="4">3.4.16.4</ecNumber>
    </recommendedName>
</protein>
<dbReference type="EMBL" id="CP144914">
    <property type="protein sequence ID" value="WWD78717.1"/>
    <property type="molecule type" value="Genomic_DNA"/>
</dbReference>
<dbReference type="PROSITE" id="PS51178">
    <property type="entry name" value="PASTA"/>
    <property type="match status" value="1"/>
</dbReference>
<comment type="pathway">
    <text evidence="2">Cell wall biogenesis; peptidoglycan biosynthesis.</text>
</comment>
<keyword evidence="11" id="KW-1185">Reference proteome</keyword>
<dbReference type="InterPro" id="IPR001460">
    <property type="entry name" value="PCN-bd_Tpept"/>
</dbReference>
<dbReference type="GO" id="GO:0009002">
    <property type="term" value="F:serine-type D-Ala-D-Ala carboxypeptidase activity"/>
    <property type="evidence" value="ECO:0007669"/>
    <property type="project" value="UniProtKB-EC"/>
</dbReference>
<feature type="domain" description="PASTA" evidence="9">
    <location>
        <begin position="650"/>
        <end position="707"/>
    </location>
</feature>
<dbReference type="Gene3D" id="3.40.710.10">
    <property type="entry name" value="DD-peptidase/beta-lactamase superfamily"/>
    <property type="match status" value="1"/>
</dbReference>
<comment type="similarity">
    <text evidence="3">Belongs to the transpeptidase family.</text>
</comment>
<keyword evidence="5 8" id="KW-0472">Membrane</keyword>
<dbReference type="Proteomes" id="UP000321816">
    <property type="component" value="Chromosome"/>
</dbReference>
<dbReference type="Pfam" id="PF00905">
    <property type="entry name" value="Transpeptidase"/>
    <property type="match status" value="1"/>
</dbReference>
<dbReference type="Pfam" id="PF03793">
    <property type="entry name" value="PASTA"/>
    <property type="match status" value="1"/>
</dbReference>
<dbReference type="SUPFAM" id="SSF56601">
    <property type="entry name" value="beta-lactamase/transpeptidase-like"/>
    <property type="match status" value="1"/>
</dbReference>
<evidence type="ECO:0000256" key="1">
    <source>
        <dbReference type="ARBA" id="ARBA00004370"/>
    </source>
</evidence>
<dbReference type="Gene3D" id="3.90.1310.10">
    <property type="entry name" value="Penicillin-binding protein 2a (Domain 2)"/>
    <property type="match status" value="1"/>
</dbReference>
<evidence type="ECO:0000256" key="4">
    <source>
        <dbReference type="ARBA" id="ARBA00012448"/>
    </source>
</evidence>
<dbReference type="KEGG" id="ahal:FTX54_009775"/>
<evidence type="ECO:0000256" key="7">
    <source>
        <dbReference type="SAM" id="MobiDB-lite"/>
    </source>
</evidence>
<dbReference type="AlphaFoldDB" id="A0A5C7FM31"/>
<accession>A0A5C7FM31</accession>
<dbReference type="OrthoDB" id="9804124at2"/>
<dbReference type="SUPFAM" id="SSF56519">
    <property type="entry name" value="Penicillin binding protein dimerisation domain"/>
    <property type="match status" value="1"/>
</dbReference>
<comment type="catalytic activity">
    <reaction evidence="6">
        <text>Preferential cleavage: (Ac)2-L-Lys-D-Ala-|-D-Ala. Also transpeptidation of peptidyl-alanyl moieties that are N-acyl substituents of D-alanine.</text>
        <dbReference type="EC" id="3.4.16.4"/>
    </reaction>
</comment>
<dbReference type="GO" id="GO:0005886">
    <property type="term" value="C:plasma membrane"/>
    <property type="evidence" value="ECO:0007669"/>
    <property type="project" value="TreeGrafter"/>
</dbReference>
<dbReference type="Pfam" id="PF03717">
    <property type="entry name" value="PBP_dimer"/>
    <property type="match status" value="1"/>
</dbReference>
<dbReference type="PANTHER" id="PTHR30627">
    <property type="entry name" value="PEPTIDOGLYCAN D,D-TRANSPEPTIDASE"/>
    <property type="match status" value="1"/>
</dbReference>
<comment type="subcellular location">
    <subcellularLocation>
        <location evidence="1">Membrane</location>
    </subcellularLocation>
</comment>
<dbReference type="InterPro" id="IPR005543">
    <property type="entry name" value="PASTA_dom"/>
</dbReference>
<dbReference type="RefSeq" id="WP_147802412.1">
    <property type="nucleotide sequence ID" value="NZ_CP144914.1"/>
</dbReference>
<dbReference type="SMART" id="SM00740">
    <property type="entry name" value="PASTA"/>
    <property type="match status" value="2"/>
</dbReference>
<dbReference type="InterPro" id="IPR005311">
    <property type="entry name" value="PBP_dimer"/>
</dbReference>
<gene>
    <name evidence="10" type="ORF">FTX54_009775</name>
</gene>
<dbReference type="GO" id="GO:0071555">
    <property type="term" value="P:cell wall organization"/>
    <property type="evidence" value="ECO:0007669"/>
    <property type="project" value="TreeGrafter"/>
</dbReference>